<comment type="subcellular location">
    <subcellularLocation>
        <location evidence="3">Endoplasmic reticulum membrane</location>
        <topology evidence="3">Peripheral membrane protein</topology>
    </subcellularLocation>
    <subcellularLocation>
        <location evidence="2">Microsome membrane</location>
        <topology evidence="2">Peripheral membrane protein</topology>
    </subcellularLocation>
</comment>
<dbReference type="InterPro" id="IPR017972">
    <property type="entry name" value="Cyt_P450_CS"/>
</dbReference>
<dbReference type="STRING" id="407821.A0A087UF96"/>
<evidence type="ECO:0000256" key="5">
    <source>
        <dbReference type="ARBA" id="ARBA00022617"/>
    </source>
</evidence>
<name>A0A087UF96_STEMI</name>
<keyword evidence="18" id="KW-1185">Reference proteome</keyword>
<keyword evidence="16" id="KW-1133">Transmembrane helix</keyword>
<dbReference type="GO" id="GO:0008395">
    <property type="term" value="F:steroid hydroxylase activity"/>
    <property type="evidence" value="ECO:0007669"/>
    <property type="project" value="TreeGrafter"/>
</dbReference>
<evidence type="ECO:0000256" key="10">
    <source>
        <dbReference type="ARBA" id="ARBA00023004"/>
    </source>
</evidence>
<dbReference type="PRINTS" id="PR00463">
    <property type="entry name" value="EP450I"/>
</dbReference>
<dbReference type="PROSITE" id="PS00086">
    <property type="entry name" value="CYTOCHROME_P450"/>
    <property type="match status" value="1"/>
</dbReference>
<evidence type="ECO:0000256" key="2">
    <source>
        <dbReference type="ARBA" id="ARBA00004174"/>
    </source>
</evidence>
<keyword evidence="12 16" id="KW-0472">Membrane</keyword>
<dbReference type="InterPro" id="IPR036396">
    <property type="entry name" value="Cyt_P450_sf"/>
</dbReference>
<feature type="non-terminal residue" evidence="17">
    <location>
        <position position="556"/>
    </location>
</feature>
<evidence type="ECO:0000256" key="7">
    <source>
        <dbReference type="ARBA" id="ARBA00022824"/>
    </source>
</evidence>
<dbReference type="PANTHER" id="PTHR24302">
    <property type="entry name" value="CYTOCHROME P450 FAMILY 3"/>
    <property type="match status" value="1"/>
</dbReference>
<comment type="similarity">
    <text evidence="4 15">Belongs to the cytochrome P450 family.</text>
</comment>
<dbReference type="GO" id="GO:0020037">
    <property type="term" value="F:heme binding"/>
    <property type="evidence" value="ECO:0007669"/>
    <property type="project" value="InterPro"/>
</dbReference>
<evidence type="ECO:0000313" key="18">
    <source>
        <dbReference type="Proteomes" id="UP000054359"/>
    </source>
</evidence>
<dbReference type="EMBL" id="KK119563">
    <property type="protein sequence ID" value="KFM76035.1"/>
    <property type="molecule type" value="Genomic_DNA"/>
</dbReference>
<evidence type="ECO:0000256" key="16">
    <source>
        <dbReference type="SAM" id="Phobius"/>
    </source>
</evidence>
<dbReference type="SUPFAM" id="SSF48264">
    <property type="entry name" value="Cytochrome P450"/>
    <property type="match status" value="1"/>
</dbReference>
<dbReference type="Gene3D" id="1.10.630.10">
    <property type="entry name" value="Cytochrome P450"/>
    <property type="match status" value="1"/>
</dbReference>
<evidence type="ECO:0000256" key="15">
    <source>
        <dbReference type="RuleBase" id="RU000461"/>
    </source>
</evidence>
<sequence>MFFKIHVINVKLLQIWLHFTFRMWAFTFFAVTVVLWLFWRKRRFSIFKELGIPGPEPNLLFGNLLELFSKDPIKCQKEWIQKFGKVVGYYYGTEPIVLITDVEMLKKIQISDFHKFMNRPKLFVGPSVKPKEKQIDERPFSQNLITLRDKRWKDIRATLTPSFTASKMKQMAPIINDAVDSLINNVEKKSNAGESFDIYPMYQGLTMDVIGRTAFGIQTDVQNDPNDPFIRSARVLFSDDIRSALAIIAASFRELDKFWFQVNRIRFIFKNKGKNPMTELLESVKKVINLRRKNKESRRNDLLQLMIDAKTDDTSTVTTDDLTAKDNIDTTEIQTAGSSSGKIIRQMTDAEIISNSLLFFLAGYETTSNALAFTTHFLLNYPEVQDKIREEVLQLLKSENELDYYSVNKLQYLDNVLHESLRLYPPVHLFVSRECGEDVQFDKIRLKKGLAVQVPSFILHRDPELWEDPEMFKPERFAPENKQKLNPLAYQPFGAGPRNCVGMRFALMEAKLALARLLSKYKLKPCAETESEPITLTIRRNSIKPGKGIYLKAVPL</sequence>
<evidence type="ECO:0000256" key="13">
    <source>
        <dbReference type="ARBA" id="ARBA00043906"/>
    </source>
</evidence>
<keyword evidence="10 14" id="KW-0408">Iron</keyword>
<evidence type="ECO:0000256" key="4">
    <source>
        <dbReference type="ARBA" id="ARBA00010617"/>
    </source>
</evidence>
<dbReference type="FunFam" id="1.10.630.10:FF:000042">
    <property type="entry name" value="Cytochrome P450"/>
    <property type="match status" value="1"/>
</dbReference>
<reference evidence="17 18" key="1">
    <citation type="submission" date="2013-11" db="EMBL/GenBank/DDBJ databases">
        <title>Genome sequencing of Stegodyphus mimosarum.</title>
        <authorList>
            <person name="Bechsgaard J."/>
        </authorList>
    </citation>
    <scope>NUCLEOTIDE SEQUENCE [LARGE SCALE GENOMIC DNA]</scope>
</reference>
<organism evidence="17 18">
    <name type="scientific">Stegodyphus mimosarum</name>
    <name type="common">African social velvet spider</name>
    <dbReference type="NCBI Taxonomy" id="407821"/>
    <lineage>
        <taxon>Eukaryota</taxon>
        <taxon>Metazoa</taxon>
        <taxon>Ecdysozoa</taxon>
        <taxon>Arthropoda</taxon>
        <taxon>Chelicerata</taxon>
        <taxon>Arachnida</taxon>
        <taxon>Araneae</taxon>
        <taxon>Araneomorphae</taxon>
        <taxon>Entelegynae</taxon>
        <taxon>Eresoidea</taxon>
        <taxon>Eresidae</taxon>
        <taxon>Stegodyphus</taxon>
    </lineage>
</organism>
<dbReference type="PRINTS" id="PR00385">
    <property type="entry name" value="P450"/>
</dbReference>
<evidence type="ECO:0000256" key="12">
    <source>
        <dbReference type="ARBA" id="ARBA00023136"/>
    </source>
</evidence>
<keyword evidence="16" id="KW-0812">Transmembrane</keyword>
<comment type="cofactor">
    <cofactor evidence="1 14">
        <name>heme</name>
        <dbReference type="ChEBI" id="CHEBI:30413"/>
    </cofactor>
</comment>
<dbReference type="Pfam" id="PF00067">
    <property type="entry name" value="p450"/>
    <property type="match status" value="1"/>
</dbReference>
<evidence type="ECO:0000313" key="17">
    <source>
        <dbReference type="EMBL" id="KFM76035.1"/>
    </source>
</evidence>
<evidence type="ECO:0000256" key="3">
    <source>
        <dbReference type="ARBA" id="ARBA00004406"/>
    </source>
</evidence>
<dbReference type="GO" id="GO:0016705">
    <property type="term" value="F:oxidoreductase activity, acting on paired donors, with incorporation or reduction of molecular oxygen"/>
    <property type="evidence" value="ECO:0007669"/>
    <property type="project" value="InterPro"/>
</dbReference>
<comment type="function">
    <text evidence="13">Cytochromes P450 are a group of heme-thiolate monooxygenases. They oxidize a variety of structurally unrelated compounds, including steroids, fatty acids, and xenobiotics.</text>
</comment>
<dbReference type="Proteomes" id="UP000054359">
    <property type="component" value="Unassembled WGS sequence"/>
</dbReference>
<feature type="binding site" description="axial binding residue" evidence="14">
    <location>
        <position position="500"/>
    </location>
    <ligand>
        <name>heme</name>
        <dbReference type="ChEBI" id="CHEBI:30413"/>
    </ligand>
    <ligandPart>
        <name>Fe</name>
        <dbReference type="ChEBI" id="CHEBI:18248"/>
    </ligandPart>
</feature>
<evidence type="ECO:0000256" key="1">
    <source>
        <dbReference type="ARBA" id="ARBA00001971"/>
    </source>
</evidence>
<evidence type="ECO:0000256" key="6">
    <source>
        <dbReference type="ARBA" id="ARBA00022723"/>
    </source>
</evidence>
<keyword evidence="5 14" id="KW-0349">Heme</keyword>
<dbReference type="AlphaFoldDB" id="A0A087UF96"/>
<keyword evidence="6 14" id="KW-0479">Metal-binding</keyword>
<keyword evidence="11 15" id="KW-0503">Monooxygenase</keyword>
<dbReference type="GO" id="GO:0005506">
    <property type="term" value="F:iron ion binding"/>
    <property type="evidence" value="ECO:0007669"/>
    <property type="project" value="InterPro"/>
</dbReference>
<dbReference type="InterPro" id="IPR002401">
    <property type="entry name" value="Cyt_P450_E_grp-I"/>
</dbReference>
<keyword evidence="9 15" id="KW-0560">Oxidoreductase</keyword>
<dbReference type="PANTHER" id="PTHR24302:SF15">
    <property type="entry name" value="FATTY-ACID PEROXYGENASE"/>
    <property type="match status" value="1"/>
</dbReference>
<protein>
    <submittedName>
        <fullName evidence="17">Cytochrome P450 3A24</fullName>
    </submittedName>
</protein>
<evidence type="ECO:0000256" key="11">
    <source>
        <dbReference type="ARBA" id="ARBA00023033"/>
    </source>
</evidence>
<feature type="transmembrane region" description="Helical" evidence="16">
    <location>
        <begin position="15"/>
        <end position="39"/>
    </location>
</feature>
<proteinExistence type="inferred from homology"/>
<dbReference type="InterPro" id="IPR050705">
    <property type="entry name" value="Cytochrome_P450_3A"/>
</dbReference>
<dbReference type="OrthoDB" id="6419533at2759"/>
<evidence type="ECO:0000256" key="14">
    <source>
        <dbReference type="PIRSR" id="PIRSR602401-1"/>
    </source>
</evidence>
<keyword evidence="7" id="KW-0256">Endoplasmic reticulum</keyword>
<accession>A0A087UF96</accession>
<dbReference type="CDD" id="cd11055">
    <property type="entry name" value="CYP3A-like"/>
    <property type="match status" value="1"/>
</dbReference>
<dbReference type="GO" id="GO:0005789">
    <property type="term" value="C:endoplasmic reticulum membrane"/>
    <property type="evidence" value="ECO:0007669"/>
    <property type="project" value="UniProtKB-SubCell"/>
</dbReference>
<keyword evidence="8" id="KW-0492">Microsome</keyword>
<dbReference type="InterPro" id="IPR001128">
    <property type="entry name" value="Cyt_P450"/>
</dbReference>
<gene>
    <name evidence="17" type="ORF">X975_15099</name>
</gene>
<dbReference type="OMA" id="AKAYREW"/>
<evidence type="ECO:0000256" key="9">
    <source>
        <dbReference type="ARBA" id="ARBA00023002"/>
    </source>
</evidence>
<evidence type="ECO:0000256" key="8">
    <source>
        <dbReference type="ARBA" id="ARBA00022848"/>
    </source>
</evidence>